<feature type="compositionally biased region" description="Polar residues" evidence="12">
    <location>
        <begin position="33"/>
        <end position="48"/>
    </location>
</feature>
<dbReference type="EC" id="6.1.1.17" evidence="3"/>
<evidence type="ECO:0000256" key="6">
    <source>
        <dbReference type="ARBA" id="ARBA00022840"/>
    </source>
</evidence>
<dbReference type="FunCoup" id="A0A448YRI6">
    <property type="interactions" value="719"/>
</dbReference>
<proteinExistence type="inferred from homology"/>
<evidence type="ECO:0000256" key="1">
    <source>
        <dbReference type="ARBA" id="ARBA00004173"/>
    </source>
</evidence>
<dbReference type="InterPro" id="IPR014729">
    <property type="entry name" value="Rossmann-like_a/b/a_fold"/>
</dbReference>
<dbReference type="InterPro" id="IPR004527">
    <property type="entry name" value="Glu-tRNA-ligase_bac/mito"/>
</dbReference>
<evidence type="ECO:0000256" key="10">
    <source>
        <dbReference type="ARBA" id="ARBA00072917"/>
    </source>
</evidence>
<comment type="similarity">
    <text evidence="2">Belongs to the class-I aminoacyl-tRNA synthetase family. Glutamate--tRNA ligase type 1 subfamily.</text>
</comment>
<name>A0A448YRI6_BRENA</name>
<dbReference type="HAMAP" id="MF_00022">
    <property type="entry name" value="Glu_tRNA_synth_type1"/>
    <property type="match status" value="1"/>
</dbReference>
<evidence type="ECO:0000259" key="13">
    <source>
        <dbReference type="Pfam" id="PF00749"/>
    </source>
</evidence>
<dbReference type="SUPFAM" id="SSF52374">
    <property type="entry name" value="Nucleotidylyl transferase"/>
    <property type="match status" value="1"/>
</dbReference>
<dbReference type="NCBIfam" id="TIGR00464">
    <property type="entry name" value="gltX_bact"/>
    <property type="match status" value="1"/>
</dbReference>
<feature type="region of interest" description="Disordered" evidence="12">
    <location>
        <begin position="29"/>
        <end position="50"/>
    </location>
</feature>
<dbReference type="Pfam" id="PF19269">
    <property type="entry name" value="Anticodon_2"/>
    <property type="match status" value="1"/>
</dbReference>
<comment type="subcellular location">
    <subcellularLocation>
        <location evidence="1">Mitochondrion</location>
    </subcellularLocation>
</comment>
<evidence type="ECO:0000256" key="5">
    <source>
        <dbReference type="ARBA" id="ARBA00022741"/>
    </source>
</evidence>
<dbReference type="FunFam" id="3.40.50.620:FF:000045">
    <property type="entry name" value="Glutamate--tRNA ligase, mitochondrial"/>
    <property type="match status" value="1"/>
</dbReference>
<keyword evidence="7 11" id="KW-0648">Protein biosynthesis</keyword>
<dbReference type="OrthoDB" id="428822at2759"/>
<keyword evidence="4 11" id="KW-0436">Ligase</keyword>
<keyword evidence="6 11" id="KW-0067">ATP-binding</keyword>
<evidence type="ECO:0000256" key="3">
    <source>
        <dbReference type="ARBA" id="ARBA00012835"/>
    </source>
</evidence>
<dbReference type="CDD" id="cd00808">
    <property type="entry name" value="GluRS_core"/>
    <property type="match status" value="1"/>
</dbReference>
<evidence type="ECO:0000256" key="2">
    <source>
        <dbReference type="ARBA" id="ARBA00007894"/>
    </source>
</evidence>
<evidence type="ECO:0000256" key="7">
    <source>
        <dbReference type="ARBA" id="ARBA00022917"/>
    </source>
</evidence>
<dbReference type="InterPro" id="IPR033910">
    <property type="entry name" value="GluRS_core"/>
</dbReference>
<dbReference type="InterPro" id="IPR049940">
    <property type="entry name" value="GluQ/Sye"/>
</dbReference>
<gene>
    <name evidence="15" type="ORF">BRENAR_LOCUS4246</name>
</gene>
<dbReference type="GO" id="GO:0008270">
    <property type="term" value="F:zinc ion binding"/>
    <property type="evidence" value="ECO:0007669"/>
    <property type="project" value="InterPro"/>
</dbReference>
<evidence type="ECO:0000256" key="4">
    <source>
        <dbReference type="ARBA" id="ARBA00022598"/>
    </source>
</evidence>
<sequence>MIQRRSFHTVLGGKLLTAHHHYAKFSLRDNSSHESGNQENADTLTQPTEPVRARFAPSPTGFLHLGSLRTALYNYLTARSTHGQFLLRLEDTDQKRLVKGAEENIYETLKWLGMNIDEGPIQGGPYAPYRQSDRSSIYAKYAQQLLNKGLAYRCFCSKDRLDQLRDSARRLKPPTTASYDRYCMNHYSVEESDRKAADGEEFTVRFVSPDRYPVFSDLLHGEVDQQIQVNPTDRRYEDPVLLKSDGLPTYHFANVVDDHLMKITHVIRGEEWLASTPKHVALYNAFGWTPPKFIHIPLLTTVDNRKLSKRSGDIDIMSLKSKGYLPEALVNFSVLFGWSPKRDYGKKYSEVLTLKELEEAFTLEGLTKGNAKVDFSKLEFFNKHYLGLRLADSDSQFYEDTLRDMHNGISKSLSLPNLSIGETDRVLKAVSSALNNVNELNTEKYWYFFVKPKYSMDTLEDCTKQDIVTVGLIVKQLKGHVDGLSPDKLSDTIKEITKTIPSIKRKTIYQALRYALSGPQSGTSMHTIIDILGMTETQQRIQDLEKFIDEQAK</sequence>
<feature type="domain" description="Glutamyl/glutaminyl-tRNA synthetase class Ib catalytic" evidence="13">
    <location>
        <begin position="51"/>
        <end position="379"/>
    </location>
</feature>
<dbReference type="PANTHER" id="PTHR43311:SF2">
    <property type="entry name" value="GLUTAMATE--TRNA LIGASE, MITOCHONDRIAL-RELATED"/>
    <property type="match status" value="1"/>
</dbReference>
<evidence type="ECO:0000256" key="9">
    <source>
        <dbReference type="ARBA" id="ARBA00030865"/>
    </source>
</evidence>
<dbReference type="InterPro" id="IPR000924">
    <property type="entry name" value="Glu/Gln-tRNA-synth"/>
</dbReference>
<keyword evidence="5 11" id="KW-0547">Nucleotide-binding</keyword>
<dbReference type="SUPFAM" id="SSF48163">
    <property type="entry name" value="An anticodon-binding domain of class I aminoacyl-tRNA synthetases"/>
    <property type="match status" value="1"/>
</dbReference>
<keyword evidence="8 11" id="KW-0030">Aminoacyl-tRNA synthetase</keyword>
<keyword evidence="16" id="KW-1185">Reference proteome</keyword>
<dbReference type="GO" id="GO:0000049">
    <property type="term" value="F:tRNA binding"/>
    <property type="evidence" value="ECO:0007669"/>
    <property type="project" value="InterPro"/>
</dbReference>
<accession>A0A448YRI6</accession>
<dbReference type="GO" id="GO:0005524">
    <property type="term" value="F:ATP binding"/>
    <property type="evidence" value="ECO:0007669"/>
    <property type="project" value="UniProtKB-KW"/>
</dbReference>
<evidence type="ECO:0000313" key="16">
    <source>
        <dbReference type="Proteomes" id="UP000290900"/>
    </source>
</evidence>
<dbReference type="GO" id="GO:0006424">
    <property type="term" value="P:glutamyl-tRNA aminoacylation"/>
    <property type="evidence" value="ECO:0007669"/>
    <property type="project" value="InterPro"/>
</dbReference>
<dbReference type="InParanoid" id="A0A448YRI6"/>
<dbReference type="Pfam" id="PF00749">
    <property type="entry name" value="tRNA-synt_1c"/>
    <property type="match status" value="1"/>
</dbReference>
<protein>
    <recommendedName>
        <fullName evidence="10">Glutamate--tRNA ligase, mitochondrial</fullName>
        <ecNumber evidence="3">6.1.1.17</ecNumber>
    </recommendedName>
    <alternativeName>
        <fullName evidence="9">Glutamyl-tRNA synthetase</fullName>
    </alternativeName>
</protein>
<dbReference type="GO" id="GO:0005739">
    <property type="term" value="C:mitochondrion"/>
    <property type="evidence" value="ECO:0007669"/>
    <property type="project" value="UniProtKB-SubCell"/>
</dbReference>
<dbReference type="EMBL" id="CAACVR010000045">
    <property type="protein sequence ID" value="VEU23516.1"/>
    <property type="molecule type" value="Genomic_DNA"/>
</dbReference>
<dbReference type="Gene3D" id="1.10.10.350">
    <property type="match status" value="1"/>
</dbReference>
<evidence type="ECO:0000256" key="8">
    <source>
        <dbReference type="ARBA" id="ARBA00023146"/>
    </source>
</evidence>
<feature type="domain" description="Aminoacyl-tRNA synthetase class I anticodon-binding" evidence="14">
    <location>
        <begin position="424"/>
        <end position="543"/>
    </location>
</feature>
<evidence type="ECO:0000313" key="15">
    <source>
        <dbReference type="EMBL" id="VEU23516.1"/>
    </source>
</evidence>
<dbReference type="AlphaFoldDB" id="A0A448YRI6"/>
<dbReference type="Proteomes" id="UP000290900">
    <property type="component" value="Unassembled WGS sequence"/>
</dbReference>
<dbReference type="GO" id="GO:0004818">
    <property type="term" value="F:glutamate-tRNA ligase activity"/>
    <property type="evidence" value="ECO:0007669"/>
    <property type="project" value="UniProtKB-EC"/>
</dbReference>
<dbReference type="STRING" id="13370.A0A448YRI6"/>
<dbReference type="InterPro" id="IPR020751">
    <property type="entry name" value="aa-tRNA-synth_I_codon-bd_sub2"/>
</dbReference>
<dbReference type="PRINTS" id="PR00987">
    <property type="entry name" value="TRNASYNTHGLU"/>
</dbReference>
<evidence type="ECO:0000256" key="12">
    <source>
        <dbReference type="SAM" id="MobiDB-lite"/>
    </source>
</evidence>
<dbReference type="InterPro" id="IPR020058">
    <property type="entry name" value="Glu/Gln-tRNA-synth_Ib_cat-dom"/>
</dbReference>
<dbReference type="InterPro" id="IPR008925">
    <property type="entry name" value="aa_tRNA-synth_I_cd-bd_sf"/>
</dbReference>
<dbReference type="InterPro" id="IPR045462">
    <property type="entry name" value="aa-tRNA-synth_I_cd-bd"/>
</dbReference>
<dbReference type="PANTHER" id="PTHR43311">
    <property type="entry name" value="GLUTAMATE--TRNA LIGASE"/>
    <property type="match status" value="1"/>
</dbReference>
<evidence type="ECO:0000256" key="11">
    <source>
        <dbReference type="RuleBase" id="RU363037"/>
    </source>
</evidence>
<dbReference type="Gene3D" id="3.40.50.620">
    <property type="entry name" value="HUPs"/>
    <property type="match status" value="1"/>
</dbReference>
<organism evidence="15 16">
    <name type="scientific">Brettanomyces naardenensis</name>
    <name type="common">Yeast</name>
    <dbReference type="NCBI Taxonomy" id="13370"/>
    <lineage>
        <taxon>Eukaryota</taxon>
        <taxon>Fungi</taxon>
        <taxon>Dikarya</taxon>
        <taxon>Ascomycota</taxon>
        <taxon>Saccharomycotina</taxon>
        <taxon>Pichiomycetes</taxon>
        <taxon>Pichiales</taxon>
        <taxon>Pichiaceae</taxon>
        <taxon>Brettanomyces</taxon>
    </lineage>
</organism>
<reference evidence="15 16" key="1">
    <citation type="submission" date="2018-12" db="EMBL/GenBank/DDBJ databases">
        <authorList>
            <person name="Tiukova I."/>
            <person name="Dainat J."/>
        </authorList>
    </citation>
    <scope>NUCLEOTIDE SEQUENCE [LARGE SCALE GENOMIC DNA]</scope>
</reference>
<evidence type="ECO:0000259" key="14">
    <source>
        <dbReference type="Pfam" id="PF19269"/>
    </source>
</evidence>